<reference evidence="1 2" key="1">
    <citation type="submission" date="2024-06" db="EMBL/GenBank/DDBJ databases">
        <title>The Natural Products Discovery Center: Release of the First 8490 Sequenced Strains for Exploring Actinobacteria Biosynthetic Diversity.</title>
        <authorList>
            <person name="Kalkreuter E."/>
            <person name="Kautsar S.A."/>
            <person name="Yang D."/>
            <person name="Bader C.D."/>
            <person name="Teijaro C.N."/>
            <person name="Fluegel L."/>
            <person name="Davis C.M."/>
            <person name="Simpson J.R."/>
            <person name="Lauterbach L."/>
            <person name="Steele A.D."/>
            <person name="Gui C."/>
            <person name="Meng S."/>
            <person name="Li G."/>
            <person name="Viehrig K."/>
            <person name="Ye F."/>
            <person name="Su P."/>
            <person name="Kiefer A.F."/>
            <person name="Nichols A."/>
            <person name="Cepeda A.J."/>
            <person name="Yan W."/>
            <person name="Fan B."/>
            <person name="Jiang Y."/>
            <person name="Adhikari A."/>
            <person name="Zheng C.-J."/>
            <person name="Schuster L."/>
            <person name="Cowan T.M."/>
            <person name="Smanski M.J."/>
            <person name="Chevrette M.G."/>
            <person name="De Carvalho L.P.S."/>
            <person name="Shen B."/>
        </authorList>
    </citation>
    <scope>NUCLEOTIDE SEQUENCE [LARGE SCALE GENOMIC DNA]</scope>
    <source>
        <strain evidence="1 2">NPDC048946</strain>
    </source>
</reference>
<proteinExistence type="predicted"/>
<keyword evidence="2" id="KW-1185">Reference proteome</keyword>
<protein>
    <submittedName>
        <fullName evidence="1">Uncharacterized protein</fullName>
    </submittedName>
</protein>
<comment type="caution">
    <text evidence="1">The sequence shown here is derived from an EMBL/GenBank/DDBJ whole genome shotgun (WGS) entry which is preliminary data.</text>
</comment>
<organism evidence="1 2">
    <name type="scientific">Streptodolium elevatio</name>
    <dbReference type="NCBI Taxonomy" id="3157996"/>
    <lineage>
        <taxon>Bacteria</taxon>
        <taxon>Bacillati</taxon>
        <taxon>Actinomycetota</taxon>
        <taxon>Actinomycetes</taxon>
        <taxon>Kitasatosporales</taxon>
        <taxon>Streptomycetaceae</taxon>
        <taxon>Streptodolium</taxon>
    </lineage>
</organism>
<gene>
    <name evidence="1" type="ORF">AB0C36_00010</name>
</gene>
<accession>A0ABV3D9H1</accession>
<evidence type="ECO:0000313" key="1">
    <source>
        <dbReference type="EMBL" id="MEU8131872.1"/>
    </source>
</evidence>
<sequence>MDVLPVKTQQMLDKRVRPQVAKARSAVVHKVVHPVAGEGRGRVLHASVLDGHSLNLQAVLPLREEMAADAASLFLVRGSSHHRVPLRLKQISPDEVQVAATTLLGPQADGVDLSAGRWRALVLVTAKGQRLRAFDLEGPLGPTVAGGPTQTPLASGLTGRRNQIRLSPLGLLRIAVADPEPRAEMVRFELRHGGALLTFRAVGLTRARPTAVEFTHDGVTRTATPEPGTSHLVTIEVPFDALISGAGAGERVWQLHARLRDGKRVLLTRELDIVRMPRRIFRMRKLLVATKGGALVRVRPHYSSRHQFRIGCTLVAAARPGAPS</sequence>
<name>A0ABV3D9H1_9ACTN</name>
<evidence type="ECO:0000313" key="2">
    <source>
        <dbReference type="Proteomes" id="UP001551482"/>
    </source>
</evidence>
<dbReference type="EMBL" id="JBEZFP010000001">
    <property type="protein sequence ID" value="MEU8131872.1"/>
    <property type="molecule type" value="Genomic_DNA"/>
</dbReference>
<dbReference type="RefSeq" id="WP_358346793.1">
    <property type="nucleotide sequence ID" value="NZ_JBEZFP010000001.1"/>
</dbReference>
<dbReference type="Proteomes" id="UP001551482">
    <property type="component" value="Unassembled WGS sequence"/>
</dbReference>